<dbReference type="RefSeq" id="WP_015258645.1">
    <property type="nucleotide sequence ID" value="NC_019902.2"/>
</dbReference>
<dbReference type="HOGENOM" id="CLU_006611_1_0_6"/>
<dbReference type="eggNOG" id="COG0613">
    <property type="taxonomic scope" value="Bacteria"/>
</dbReference>
<dbReference type="PANTHER" id="PTHR32182:SF0">
    <property type="entry name" value="DNA REPLICATION AND REPAIR PROTEIN RECF"/>
    <property type="match status" value="1"/>
</dbReference>
<dbReference type="GO" id="GO:0006302">
    <property type="term" value="P:double-strand break repair"/>
    <property type="evidence" value="ECO:0007669"/>
    <property type="project" value="InterPro"/>
</dbReference>
<dbReference type="GO" id="GO:0000731">
    <property type="term" value="P:DNA synthesis involved in DNA repair"/>
    <property type="evidence" value="ECO:0007669"/>
    <property type="project" value="TreeGrafter"/>
</dbReference>
<evidence type="ECO:0000313" key="3">
    <source>
        <dbReference type="Proteomes" id="UP000010809"/>
    </source>
</evidence>
<dbReference type="EMBL" id="CP003989">
    <property type="protein sequence ID" value="AGA33518.1"/>
    <property type="molecule type" value="Genomic_DNA"/>
</dbReference>
<dbReference type="STRING" id="1255043.TVNIR_1857"/>
<dbReference type="Gene3D" id="3.40.50.300">
    <property type="entry name" value="P-loop containing nucleotide triphosphate hydrolases"/>
    <property type="match status" value="2"/>
</dbReference>
<feature type="domain" description="Rad50/SbcC-type AAA" evidence="1">
    <location>
        <begin position="268"/>
        <end position="503"/>
    </location>
</feature>
<organism evidence="2 3">
    <name type="scientific">Thioalkalivibrio nitratireducens (strain DSM 14787 / UNIQEM 213 / ALEN2)</name>
    <dbReference type="NCBI Taxonomy" id="1255043"/>
    <lineage>
        <taxon>Bacteria</taxon>
        <taxon>Pseudomonadati</taxon>
        <taxon>Pseudomonadota</taxon>
        <taxon>Gammaproteobacteria</taxon>
        <taxon>Chromatiales</taxon>
        <taxon>Ectothiorhodospiraceae</taxon>
        <taxon>Thioalkalivibrio</taxon>
    </lineage>
</organism>
<dbReference type="Gene3D" id="3.20.20.140">
    <property type="entry name" value="Metal-dependent hydrolases"/>
    <property type="match status" value="1"/>
</dbReference>
<proteinExistence type="predicted"/>
<dbReference type="GO" id="GO:0016887">
    <property type="term" value="F:ATP hydrolysis activity"/>
    <property type="evidence" value="ECO:0007669"/>
    <property type="project" value="InterPro"/>
</dbReference>
<dbReference type="SUPFAM" id="SSF89550">
    <property type="entry name" value="PHP domain-like"/>
    <property type="match status" value="1"/>
</dbReference>
<dbReference type="SUPFAM" id="SSF52540">
    <property type="entry name" value="P-loop containing nucleoside triphosphate hydrolases"/>
    <property type="match status" value="1"/>
</dbReference>
<dbReference type="Pfam" id="PF13476">
    <property type="entry name" value="AAA_23"/>
    <property type="match status" value="1"/>
</dbReference>
<dbReference type="eggNOG" id="COG1196">
    <property type="taxonomic scope" value="Bacteria"/>
</dbReference>
<dbReference type="NCBIfam" id="NF045780">
    <property type="entry name" value="TrlF_fam_ATP"/>
    <property type="match status" value="1"/>
</dbReference>
<evidence type="ECO:0000313" key="2">
    <source>
        <dbReference type="EMBL" id="AGA33518.1"/>
    </source>
</evidence>
<dbReference type="InterPro" id="IPR016195">
    <property type="entry name" value="Pol/histidinol_Pase-like"/>
</dbReference>
<dbReference type="AlphaFoldDB" id="L0DWU7"/>
<name>L0DWU7_THIND</name>
<protein>
    <submittedName>
        <fullName evidence="2">ATPase involved in DNA repair</fullName>
    </submittedName>
</protein>
<dbReference type="InterPro" id="IPR038729">
    <property type="entry name" value="Rad50/SbcC_AAA"/>
</dbReference>
<dbReference type="Proteomes" id="UP000010809">
    <property type="component" value="Chromosome"/>
</dbReference>
<accession>L0DWU7</accession>
<dbReference type="OrthoDB" id="9791620at2"/>
<reference evidence="2" key="1">
    <citation type="submission" date="2015-12" db="EMBL/GenBank/DDBJ databases">
        <authorList>
            <person name="Tikhonova T.V."/>
            <person name="Pavlov A.R."/>
            <person name="Beletsky A.V."/>
            <person name="Mardanov A.V."/>
            <person name="Sorokin D.Y."/>
            <person name="Ravin N.V."/>
            <person name="Popov V.O."/>
        </authorList>
    </citation>
    <scope>NUCLEOTIDE SEQUENCE</scope>
    <source>
        <strain evidence="2">DSM 14787</strain>
    </source>
</reference>
<gene>
    <name evidence="2" type="ordered locus">TVNIR_1857</name>
</gene>
<dbReference type="InterPro" id="IPR027417">
    <property type="entry name" value="P-loop_NTPase"/>
</dbReference>
<dbReference type="InterPro" id="IPR054787">
    <property type="entry name" value="TrlF_ATPase"/>
</dbReference>
<keyword evidence="3" id="KW-1185">Reference proteome</keyword>
<dbReference type="PANTHER" id="PTHR32182">
    <property type="entry name" value="DNA REPLICATION AND REPAIR PROTEIN RECF"/>
    <property type="match status" value="1"/>
</dbReference>
<sequence>MAETAHTSEMTYTKARFIKCALQVNPADYIRYRGQQQTLSEDEYNQQLLEAALEAGVEVIGVADHGSVAAVDRIRGLFSQHGIVVFPGFEIASSEKVHFVCLFDESTATDLIKMHMGALKVDFEQPEVPVYKSAIEIIDYVNNKGGFIYAAHVTNDDGVLKRRMNHVWKHENLRAAQIPGSIGDLKGVEGDFYRQVLLNKNADYRRQRPMAAINAADVCKPEQIKADGTSCLIKMSRPCFASFKQAFSDPESRVRLNSDRPEHYASAIEGIRFVGGYLDEVDIEFSDHLNALIGGRGTGKSTLLECIRFALDLRPFGQSAQKQHDAVIKANLGLERGRVELFVRSAAMHGRHFQIKRRYGDQSVVLDEEGNVSPHQPHDLLPGLDLFGQNEIHEMTRDRSSRNKLMERFLDGEQADYDATIAEVLQRLKENRESIVKALQQREEIEADVERLPKLQDQARQFQALGLDEKLKVIPRLEKERRLNSRGTDEIDRLREAISGLKESLPDTTYLSDAALEGLPHAAVLRRQKAVLDGLVEKAWQAIVQLEESHRESTQGLAPLKQEVEKAIKAEEQKLEAAFKEIPASQGKTGRQIGAEYQALLQRIERIQPKQAMLQSRKAQIDGLYSRRKKLLLELSEASGDRAAVMQKSLKRLNRRLDQKVRLILTSEGDREPLFAFLSACDLEGVGPKRLAWVKDGDFSAVSLAEKIRTGAAALQQTGWGVTPGVAEALCRLPERKLLEMEELLLPDLNEIELNVTHGGQHVQFRPIDDLSTGQQCTAVLHLLLLGNQDPLILDQPEDNLDNAFIAERIVSELRNAKLTRQFIFATHNANIPVFGDAEWIGVLSVEEGKGRILPQQQGAIDLPEIQHLAADILEGGEAAFNQRREKYGFE</sequence>
<dbReference type="KEGG" id="tni:TVNIR_1857"/>
<dbReference type="PATRIC" id="fig|1255043.3.peg.1880"/>
<evidence type="ECO:0000259" key="1">
    <source>
        <dbReference type="Pfam" id="PF13476"/>
    </source>
</evidence>